<evidence type="ECO:0000256" key="6">
    <source>
        <dbReference type="ARBA" id="ARBA00023136"/>
    </source>
</evidence>
<dbReference type="PANTHER" id="PTHR39087:SF2">
    <property type="entry name" value="UPF0104 MEMBRANE PROTEIN MJ1595"/>
    <property type="match status" value="1"/>
</dbReference>
<keyword evidence="6 7" id="KW-0472">Membrane</keyword>
<feature type="transmembrane region" description="Helical" evidence="7">
    <location>
        <begin position="161"/>
        <end position="182"/>
    </location>
</feature>
<evidence type="ECO:0000256" key="1">
    <source>
        <dbReference type="ARBA" id="ARBA00004651"/>
    </source>
</evidence>
<proteinExistence type="inferred from homology"/>
<evidence type="ECO:0000256" key="4">
    <source>
        <dbReference type="ARBA" id="ARBA00022692"/>
    </source>
</evidence>
<dbReference type="NCBIfam" id="TIGR00374">
    <property type="entry name" value="flippase-like domain"/>
    <property type="match status" value="1"/>
</dbReference>
<sequence>MSVRNMIDRKQALMGILIWALVVGAFVTLTGVDDFINRLDAISAPDFGLMLVAVSIGVISMGACLYVIARSLGIGASLIETIFLNTSVSLAHNLTPFGQAGGAPVGAVILSQRFTGSYEESLAAISMKDIVSFAPAIFVFTVGGGYLAVYEQSISSQIRPLVAAFALFVVFICVVALAVYRYPDFMRGIIRRLVIGGNRLAAYVPILPSLEPADIDARITNFLDSIAEVAGSKKTMVLASVLATSSFVAQGCLLWITLAAIGVDISIPLAIFTVQISLLASGLPLPGGSGGVEAVQALMLVATAGVTKDAVLPAVILSRGLVFWTPIVVGSMTLVVLQLQGRFTGSLTE</sequence>
<feature type="transmembrane region" description="Helical" evidence="7">
    <location>
        <begin position="322"/>
        <end position="339"/>
    </location>
</feature>
<dbReference type="RefSeq" id="WP_267635775.1">
    <property type="nucleotide sequence ID" value="NZ_JAODIY010000001.1"/>
</dbReference>
<dbReference type="InterPro" id="IPR022791">
    <property type="entry name" value="L-PG_synthase/AglD"/>
</dbReference>
<gene>
    <name evidence="8" type="ORF">ACFQJ7_09255</name>
</gene>
<comment type="similarity">
    <text evidence="2">Belongs to the UPF0104 family.</text>
</comment>
<organism evidence="8 9">
    <name type="scientific">Halovenus rubra</name>
    <dbReference type="NCBI Taxonomy" id="869890"/>
    <lineage>
        <taxon>Archaea</taxon>
        <taxon>Methanobacteriati</taxon>
        <taxon>Methanobacteriota</taxon>
        <taxon>Stenosarchaea group</taxon>
        <taxon>Halobacteria</taxon>
        <taxon>Halobacteriales</taxon>
        <taxon>Haloarculaceae</taxon>
        <taxon>Halovenus</taxon>
    </lineage>
</organism>
<dbReference type="Proteomes" id="UP001596414">
    <property type="component" value="Unassembled WGS sequence"/>
</dbReference>
<evidence type="ECO:0000256" key="7">
    <source>
        <dbReference type="SAM" id="Phobius"/>
    </source>
</evidence>
<keyword evidence="3" id="KW-1003">Cell membrane</keyword>
<evidence type="ECO:0000256" key="2">
    <source>
        <dbReference type="ARBA" id="ARBA00011061"/>
    </source>
</evidence>
<feature type="transmembrane region" description="Helical" evidence="7">
    <location>
        <begin position="47"/>
        <end position="69"/>
    </location>
</feature>
<evidence type="ECO:0000313" key="9">
    <source>
        <dbReference type="Proteomes" id="UP001596414"/>
    </source>
</evidence>
<dbReference type="GO" id="GO:0005886">
    <property type="term" value="C:plasma membrane"/>
    <property type="evidence" value="ECO:0007669"/>
    <property type="project" value="UniProtKB-SubCell"/>
</dbReference>
<accession>A0ABD5X6U5</accession>
<dbReference type="EMBL" id="JBHSZQ010000020">
    <property type="protein sequence ID" value="MFC7126219.1"/>
    <property type="molecule type" value="Genomic_DNA"/>
</dbReference>
<feature type="transmembrane region" description="Helical" evidence="7">
    <location>
        <begin position="12"/>
        <end position="32"/>
    </location>
</feature>
<name>A0ABD5X6U5_9EURY</name>
<reference evidence="8 9" key="1">
    <citation type="journal article" date="2014" name="Int. J. Syst. Evol. Microbiol.">
        <title>Complete genome sequence of Corynebacterium casei LMG S-19264T (=DSM 44701T), isolated from a smear-ripened cheese.</title>
        <authorList>
            <consortium name="US DOE Joint Genome Institute (JGI-PGF)"/>
            <person name="Walter F."/>
            <person name="Albersmeier A."/>
            <person name="Kalinowski J."/>
            <person name="Ruckert C."/>
        </authorList>
    </citation>
    <scope>NUCLEOTIDE SEQUENCE [LARGE SCALE GENOMIC DNA]</scope>
    <source>
        <strain evidence="8 9">CGMCC 4.7215</strain>
    </source>
</reference>
<evidence type="ECO:0000256" key="3">
    <source>
        <dbReference type="ARBA" id="ARBA00022475"/>
    </source>
</evidence>
<evidence type="ECO:0000313" key="8">
    <source>
        <dbReference type="EMBL" id="MFC7126219.1"/>
    </source>
</evidence>
<feature type="transmembrane region" description="Helical" evidence="7">
    <location>
        <begin position="130"/>
        <end position="149"/>
    </location>
</feature>
<evidence type="ECO:0000256" key="5">
    <source>
        <dbReference type="ARBA" id="ARBA00022989"/>
    </source>
</evidence>
<dbReference type="PANTHER" id="PTHR39087">
    <property type="entry name" value="UPF0104 MEMBRANE PROTEIN MJ1595"/>
    <property type="match status" value="1"/>
</dbReference>
<keyword evidence="4 7" id="KW-0812">Transmembrane</keyword>
<dbReference type="AlphaFoldDB" id="A0ABD5X6U5"/>
<keyword evidence="5 7" id="KW-1133">Transmembrane helix</keyword>
<dbReference type="Pfam" id="PF03706">
    <property type="entry name" value="LPG_synthase_TM"/>
    <property type="match status" value="1"/>
</dbReference>
<comment type="caution">
    <text evidence="8">The sequence shown here is derived from an EMBL/GenBank/DDBJ whole genome shotgun (WGS) entry which is preliminary data.</text>
</comment>
<comment type="subcellular location">
    <subcellularLocation>
        <location evidence="1">Cell membrane</location>
        <topology evidence="1">Multi-pass membrane protein</topology>
    </subcellularLocation>
</comment>
<protein>
    <submittedName>
        <fullName evidence="8">YbhN family protein</fullName>
    </submittedName>
</protein>